<reference evidence="2 3" key="1">
    <citation type="submission" date="2022-03" db="EMBL/GenBank/DDBJ databases">
        <title>Mucilaginibacter sp. isolated from the gut of Protaetia brevitarsis seulensis larvae.</title>
        <authorList>
            <person name="Won M."/>
            <person name="Kim S.-J."/>
            <person name="Kwon S.-W."/>
        </authorList>
    </citation>
    <scope>NUCLEOTIDE SEQUENCE [LARGE SCALE GENOMIC DNA]</scope>
    <source>
        <strain evidence="2 3">CFWR-12</strain>
    </source>
</reference>
<dbReference type="InterPro" id="IPR055726">
    <property type="entry name" value="DUF7302"/>
</dbReference>
<organism evidence="2 3">
    <name type="scientific">Agromyces larvae</name>
    <dbReference type="NCBI Taxonomy" id="2929802"/>
    <lineage>
        <taxon>Bacteria</taxon>
        <taxon>Bacillati</taxon>
        <taxon>Actinomycetota</taxon>
        <taxon>Actinomycetes</taxon>
        <taxon>Micrococcales</taxon>
        <taxon>Microbacteriaceae</taxon>
        <taxon>Agromyces</taxon>
    </lineage>
</organism>
<evidence type="ECO:0000313" key="3">
    <source>
        <dbReference type="Proteomes" id="UP000832097"/>
    </source>
</evidence>
<evidence type="ECO:0000313" key="2">
    <source>
        <dbReference type="EMBL" id="UOE45476.1"/>
    </source>
</evidence>
<dbReference type="Pfam" id="PF23976">
    <property type="entry name" value="DUF7302"/>
    <property type="match status" value="1"/>
</dbReference>
<gene>
    <name evidence="2" type="ORF">MTO99_06885</name>
</gene>
<accession>A0ABY4C5X2</accession>
<protein>
    <submittedName>
        <fullName evidence="2">Uncharacterized protein</fullName>
    </submittedName>
</protein>
<sequence>MALTLTHEKSGRQVTVPDDAADAYLANGWSIAGKPPAKAAPKSATRKRAPSTKKAAETEVSDGVPVRRAGGA</sequence>
<evidence type="ECO:0000256" key="1">
    <source>
        <dbReference type="SAM" id="MobiDB-lite"/>
    </source>
</evidence>
<proteinExistence type="predicted"/>
<name>A0ABY4C5X2_9MICO</name>
<dbReference type="RefSeq" id="WP_243558075.1">
    <property type="nucleotide sequence ID" value="NZ_CP094528.1"/>
</dbReference>
<feature type="compositionally biased region" description="Low complexity" evidence="1">
    <location>
        <begin position="32"/>
        <end position="43"/>
    </location>
</feature>
<feature type="region of interest" description="Disordered" evidence="1">
    <location>
        <begin position="31"/>
        <end position="72"/>
    </location>
</feature>
<keyword evidence="3" id="KW-1185">Reference proteome</keyword>
<dbReference type="EMBL" id="CP094528">
    <property type="protein sequence ID" value="UOE45476.1"/>
    <property type="molecule type" value="Genomic_DNA"/>
</dbReference>
<dbReference type="Proteomes" id="UP000832097">
    <property type="component" value="Chromosome"/>
</dbReference>